<dbReference type="CDD" id="cd02440">
    <property type="entry name" value="AdoMet_MTases"/>
    <property type="match status" value="1"/>
</dbReference>
<organism evidence="5 6">
    <name type="scientific">Ottowia thiooxydans</name>
    <dbReference type="NCBI Taxonomy" id="219182"/>
    <lineage>
        <taxon>Bacteria</taxon>
        <taxon>Pseudomonadati</taxon>
        <taxon>Pseudomonadota</taxon>
        <taxon>Betaproteobacteria</taxon>
        <taxon>Burkholderiales</taxon>
        <taxon>Comamonadaceae</taxon>
        <taxon>Ottowia</taxon>
    </lineage>
</organism>
<accession>A0ABV2QD59</accession>
<evidence type="ECO:0000313" key="6">
    <source>
        <dbReference type="Proteomes" id="UP001549320"/>
    </source>
</evidence>
<dbReference type="Gene3D" id="3.40.50.150">
    <property type="entry name" value="Vaccinia Virus protein VP39"/>
    <property type="match status" value="1"/>
</dbReference>
<dbReference type="EMBL" id="JBEPSH010000008">
    <property type="protein sequence ID" value="MET4578872.1"/>
    <property type="molecule type" value="Genomic_DNA"/>
</dbReference>
<protein>
    <submittedName>
        <fullName evidence="5">23S rRNA (Cytosine1962-C5)-methyltransferase</fullName>
        <ecNumber evidence="5">2.1.1.191</ecNumber>
    </submittedName>
</protein>
<dbReference type="GO" id="GO:0032259">
    <property type="term" value="P:methylation"/>
    <property type="evidence" value="ECO:0007669"/>
    <property type="project" value="UniProtKB-KW"/>
</dbReference>
<gene>
    <name evidence="5" type="ORF">ABIE13_003995</name>
</gene>
<dbReference type="SUPFAM" id="SSF53335">
    <property type="entry name" value="S-adenosyl-L-methionine-dependent methyltransferases"/>
    <property type="match status" value="1"/>
</dbReference>
<dbReference type="PANTHER" id="PTHR43042:SF3">
    <property type="entry name" value="RIBOSOMAL RNA LARGE SUBUNIT METHYLTRANSFERASE YWBD-RELATED"/>
    <property type="match status" value="1"/>
</dbReference>
<dbReference type="EC" id="2.1.1.191" evidence="5"/>
<comment type="caution">
    <text evidence="5">The sequence shown here is derived from an EMBL/GenBank/DDBJ whole genome shotgun (WGS) entry which is preliminary data.</text>
</comment>
<feature type="domain" description="S-adenosylmethionine-dependent methyltransferase" evidence="4">
    <location>
        <begin position="35"/>
        <end position="326"/>
    </location>
</feature>
<keyword evidence="3" id="KW-0949">S-adenosyl-L-methionine</keyword>
<dbReference type="GO" id="GO:0008168">
    <property type="term" value="F:methyltransferase activity"/>
    <property type="evidence" value="ECO:0007669"/>
    <property type="project" value="UniProtKB-KW"/>
</dbReference>
<evidence type="ECO:0000256" key="1">
    <source>
        <dbReference type="ARBA" id="ARBA00022603"/>
    </source>
</evidence>
<dbReference type="InterPro" id="IPR019614">
    <property type="entry name" value="SAM-dep_methyl-trfase"/>
</dbReference>
<keyword evidence="6" id="KW-1185">Reference proteome</keyword>
<evidence type="ECO:0000313" key="5">
    <source>
        <dbReference type="EMBL" id="MET4578872.1"/>
    </source>
</evidence>
<reference evidence="5 6" key="1">
    <citation type="submission" date="2024-06" db="EMBL/GenBank/DDBJ databases">
        <title>Sorghum-associated microbial communities from plants grown in Nebraska, USA.</title>
        <authorList>
            <person name="Schachtman D."/>
        </authorList>
    </citation>
    <scope>NUCLEOTIDE SEQUENCE [LARGE SCALE GENOMIC DNA]</scope>
    <source>
        <strain evidence="5 6">2709</strain>
    </source>
</reference>
<evidence type="ECO:0000259" key="4">
    <source>
        <dbReference type="Pfam" id="PF10672"/>
    </source>
</evidence>
<dbReference type="Proteomes" id="UP001549320">
    <property type="component" value="Unassembled WGS sequence"/>
</dbReference>
<dbReference type="InterPro" id="IPR029063">
    <property type="entry name" value="SAM-dependent_MTases_sf"/>
</dbReference>
<keyword evidence="2 5" id="KW-0808">Transferase</keyword>
<dbReference type="Pfam" id="PF10672">
    <property type="entry name" value="Methyltrans_SAM"/>
    <property type="match status" value="1"/>
</dbReference>
<sequence>MAHGIRSERCGSVRILSMQALLNAIETITPGGDARRIFHGRGGRYPGCEHWVLDAFPPVWVLTSFRNVEESELTTIGEALAAHWQRVASPTEPLNWVFQCRATGAIETRLMSGTIPQPHEVTESGLRYLVHLLKGQNHGLFLDMAEGRRWVHEHVELVRSTQGFRPKVLNLFSYTCAFSLVALDAGAEQVVNMDMSKGALEVGRQNHKLNGLSSGALFFAHDIFNSWGKLTRGGPYDLVIVDPPSYQKGSFIATKDYARLMRRLPTLVAPGGHVLLCLNAPELGLEFLLEGMREHAPELTYVSRVANPPVFSDTDEDRSLKVLVFRQN</sequence>
<name>A0ABV2QD59_9BURK</name>
<keyword evidence="1 5" id="KW-0489">Methyltransferase</keyword>
<evidence type="ECO:0000256" key="3">
    <source>
        <dbReference type="ARBA" id="ARBA00022691"/>
    </source>
</evidence>
<proteinExistence type="predicted"/>
<dbReference type="PANTHER" id="PTHR43042">
    <property type="entry name" value="SAM-DEPENDENT METHYLTRANSFERASE"/>
    <property type="match status" value="1"/>
</dbReference>
<evidence type="ECO:0000256" key="2">
    <source>
        <dbReference type="ARBA" id="ARBA00022679"/>
    </source>
</evidence>